<dbReference type="GO" id="GO:0007548">
    <property type="term" value="P:sex differentiation"/>
    <property type="evidence" value="ECO:0007669"/>
    <property type="project" value="TreeGrafter"/>
</dbReference>
<reference evidence="8" key="1">
    <citation type="submission" date="2021-01" db="UniProtKB">
        <authorList>
            <consortium name="EnsemblMetazoa"/>
        </authorList>
    </citation>
    <scope>IDENTIFICATION</scope>
    <source>
        <strain evidence="8">USDA</strain>
    </source>
</reference>
<dbReference type="InterPro" id="IPR014932">
    <property type="entry name" value="DSX_dimer"/>
</dbReference>
<dbReference type="PANTHER" id="PTHR12322:SF100">
    <property type="entry name" value="PROTEIN DOUBLESEX"/>
    <property type="match status" value="1"/>
</dbReference>
<feature type="region of interest" description="Disordered" evidence="6">
    <location>
        <begin position="121"/>
        <end position="144"/>
    </location>
</feature>
<dbReference type="EnsemblMetazoa" id="SCAU011803-RB">
    <property type="protein sequence ID" value="SCAU011803-PB"/>
    <property type="gene ID" value="SCAU011803"/>
</dbReference>
<dbReference type="VEuPathDB" id="VectorBase:SCAU011803"/>
<dbReference type="AlphaFoldDB" id="A0A1I8PWM7"/>
<feature type="compositionally biased region" description="Gly residues" evidence="6">
    <location>
        <begin position="189"/>
        <end position="212"/>
    </location>
</feature>
<dbReference type="FunFam" id="4.10.1040.10:FF:000001">
    <property type="entry name" value="doublesex- and mab-3-related transcription factor 1"/>
    <property type="match status" value="1"/>
</dbReference>
<accession>A0A1I8PWM7</accession>
<feature type="compositionally biased region" description="Gly residues" evidence="6">
    <location>
        <begin position="221"/>
        <end position="240"/>
    </location>
</feature>
<evidence type="ECO:0000256" key="6">
    <source>
        <dbReference type="SAM" id="MobiDB-lite"/>
    </source>
</evidence>
<name>A0A1I8PWM7_STOCA</name>
<evidence type="ECO:0000313" key="8">
    <source>
        <dbReference type="EnsemblMetazoa" id="SCAU011803-PB"/>
    </source>
</evidence>
<keyword evidence="4 5" id="KW-0539">Nucleus</keyword>
<dbReference type="SUPFAM" id="SSF82927">
    <property type="entry name" value="Cysteine-rich DNA binding domain, (DM domain)"/>
    <property type="match status" value="1"/>
</dbReference>
<feature type="compositionally biased region" description="Basic residues" evidence="6">
    <location>
        <begin position="276"/>
        <end position="289"/>
    </location>
</feature>
<feature type="compositionally biased region" description="Basic residues" evidence="6">
    <location>
        <begin position="121"/>
        <end position="131"/>
    </location>
</feature>
<sequence>MVSEDSNWNSSDTMSDTDMHDSKNDICGGASSSSGSSGTPRTKPNCARCHNHGLKIKLKGHKRYCKFRFCNCEKCRLTADRQRVMALQTALRRAQQQDEARILQMHEVPPVVHPPTALLNAHHHHHHHQLQHHITQQLHHHHHPHLVDATAMAAAAAVGAGVGSVSAHHGNAIPTIRSPPHSDHSANGGSSGGGAGVGGGGGASSSGGGGGVTTSTSSSSVGGGGGGSAGGVGGGNGSGGPSSSTMNGLPSSSSSSSGGASSSTAPPHHTPPDHTPHHHHHHHHHHPHAGHLGAVPATAQSVDSSCDSSSPSPSSTSGVAVPVLVPVNRKPHPEHQNGADMSIDLILDYCQKLIEKFGYPWEMMPLMYVILKDAGVDIDEASKRIEEGQHVVNEYSRQHNLNIYDGCELRCAARQCG</sequence>
<evidence type="ECO:0000256" key="1">
    <source>
        <dbReference type="ARBA" id="ARBA00022723"/>
    </source>
</evidence>
<dbReference type="Gene3D" id="1.10.8.10">
    <property type="entry name" value="DNA helicase RuvA subunit, C-terminal domain"/>
    <property type="match status" value="1"/>
</dbReference>
<dbReference type="Proteomes" id="UP000095300">
    <property type="component" value="Unassembled WGS sequence"/>
</dbReference>
<feature type="region of interest" description="Disordered" evidence="6">
    <location>
        <begin position="165"/>
        <end position="320"/>
    </location>
</feature>
<feature type="compositionally biased region" description="Low complexity" evidence="6">
    <location>
        <begin position="1"/>
        <end position="16"/>
    </location>
</feature>
<dbReference type="PROSITE" id="PS50809">
    <property type="entry name" value="DM_2"/>
    <property type="match status" value="1"/>
</dbReference>
<evidence type="ECO:0000256" key="3">
    <source>
        <dbReference type="ARBA" id="ARBA00023125"/>
    </source>
</evidence>
<dbReference type="GO" id="GO:0000981">
    <property type="term" value="F:DNA-binding transcription factor activity, RNA polymerase II-specific"/>
    <property type="evidence" value="ECO:0007669"/>
    <property type="project" value="TreeGrafter"/>
</dbReference>
<dbReference type="OrthoDB" id="5842031at2759"/>
<feature type="compositionally biased region" description="Low complexity" evidence="6">
    <location>
        <begin position="28"/>
        <end position="38"/>
    </location>
</feature>
<keyword evidence="2 5" id="KW-0862">Zinc</keyword>
<feature type="domain" description="DM" evidence="7">
    <location>
        <begin position="46"/>
        <end position="93"/>
    </location>
</feature>
<feature type="DNA-binding region" description="DM" evidence="5">
    <location>
        <begin position="46"/>
        <end position="93"/>
    </location>
</feature>
<keyword evidence="3 5" id="KW-0238">DNA-binding</keyword>
<evidence type="ECO:0000256" key="2">
    <source>
        <dbReference type="ARBA" id="ARBA00022833"/>
    </source>
</evidence>
<evidence type="ECO:0000259" key="7">
    <source>
        <dbReference type="PROSITE" id="PS50809"/>
    </source>
</evidence>
<protein>
    <recommendedName>
        <fullName evidence="7">DM domain-containing protein</fullName>
    </recommendedName>
</protein>
<dbReference type="Gene3D" id="4.10.1040.10">
    <property type="entry name" value="DM DNA-binding domain"/>
    <property type="match status" value="1"/>
</dbReference>
<feature type="region of interest" description="Disordered" evidence="6">
    <location>
        <begin position="1"/>
        <end position="47"/>
    </location>
</feature>
<keyword evidence="9" id="KW-1185">Reference proteome</keyword>
<dbReference type="Pfam" id="PF08828">
    <property type="entry name" value="DSX_dimer"/>
    <property type="match status" value="1"/>
</dbReference>
<keyword evidence="1 5" id="KW-0479">Metal-binding</keyword>
<dbReference type="SMART" id="SM01143">
    <property type="entry name" value="DSX_dimer"/>
    <property type="match status" value="1"/>
</dbReference>
<dbReference type="Pfam" id="PF00751">
    <property type="entry name" value="DM"/>
    <property type="match status" value="1"/>
</dbReference>
<feature type="compositionally biased region" description="Low complexity" evidence="6">
    <location>
        <begin position="301"/>
        <end position="317"/>
    </location>
</feature>
<dbReference type="InterPro" id="IPR036407">
    <property type="entry name" value="DM_DNA-bd_sf"/>
</dbReference>
<dbReference type="InterPro" id="IPR026607">
    <property type="entry name" value="DMRT"/>
</dbReference>
<evidence type="ECO:0000256" key="4">
    <source>
        <dbReference type="ARBA" id="ARBA00023242"/>
    </source>
</evidence>
<dbReference type="GO" id="GO:0000978">
    <property type="term" value="F:RNA polymerase II cis-regulatory region sequence-specific DNA binding"/>
    <property type="evidence" value="ECO:0007669"/>
    <property type="project" value="TreeGrafter"/>
</dbReference>
<dbReference type="InterPro" id="IPR001275">
    <property type="entry name" value="DM_DNA-bd"/>
</dbReference>
<gene>
    <name evidence="8" type="primary">106081004</name>
</gene>
<dbReference type="PROSITE" id="PS40000">
    <property type="entry name" value="DM_1"/>
    <property type="match status" value="1"/>
</dbReference>
<organism evidence="8 9">
    <name type="scientific">Stomoxys calcitrans</name>
    <name type="common">Stable fly</name>
    <name type="synonym">Conops calcitrans</name>
    <dbReference type="NCBI Taxonomy" id="35570"/>
    <lineage>
        <taxon>Eukaryota</taxon>
        <taxon>Metazoa</taxon>
        <taxon>Ecdysozoa</taxon>
        <taxon>Arthropoda</taxon>
        <taxon>Hexapoda</taxon>
        <taxon>Insecta</taxon>
        <taxon>Pterygota</taxon>
        <taxon>Neoptera</taxon>
        <taxon>Endopterygota</taxon>
        <taxon>Diptera</taxon>
        <taxon>Brachycera</taxon>
        <taxon>Muscomorpha</taxon>
        <taxon>Muscoidea</taxon>
        <taxon>Muscidae</taxon>
        <taxon>Stomoxys</taxon>
    </lineage>
</organism>
<dbReference type="PANTHER" id="PTHR12322">
    <property type="entry name" value="DOUBLESEX AND MAB-3 RELATED TRANSCRIPTION FACTOR DMRT"/>
    <property type="match status" value="1"/>
</dbReference>
<evidence type="ECO:0000313" key="9">
    <source>
        <dbReference type="Proteomes" id="UP000095300"/>
    </source>
</evidence>
<proteinExistence type="predicted"/>
<evidence type="ECO:0000256" key="5">
    <source>
        <dbReference type="PROSITE-ProRule" id="PRU00070"/>
    </source>
</evidence>
<feature type="compositionally biased region" description="Low complexity" evidence="6">
    <location>
        <begin position="241"/>
        <end position="267"/>
    </location>
</feature>
<comment type="subcellular location">
    <subcellularLocation>
        <location evidence="5">Nucleus</location>
    </subcellularLocation>
</comment>
<dbReference type="GO" id="GO:0046872">
    <property type="term" value="F:metal ion binding"/>
    <property type="evidence" value="ECO:0007669"/>
    <property type="project" value="UniProtKB-KW"/>
</dbReference>
<dbReference type="GO" id="GO:0005634">
    <property type="term" value="C:nucleus"/>
    <property type="evidence" value="ECO:0007669"/>
    <property type="project" value="UniProtKB-SubCell"/>
</dbReference>
<dbReference type="SMART" id="SM00301">
    <property type="entry name" value="DM"/>
    <property type="match status" value="1"/>
</dbReference>